<dbReference type="EMBL" id="CAJZBQ010000004">
    <property type="protein sequence ID" value="CAG9311461.1"/>
    <property type="molecule type" value="Genomic_DNA"/>
</dbReference>
<dbReference type="InterPro" id="IPR011990">
    <property type="entry name" value="TPR-like_helical_dom_sf"/>
</dbReference>
<evidence type="ECO:0000256" key="1">
    <source>
        <dbReference type="ARBA" id="ARBA00022737"/>
    </source>
</evidence>
<dbReference type="PROSITE" id="PS50005">
    <property type="entry name" value="TPR"/>
    <property type="match status" value="1"/>
</dbReference>
<dbReference type="Pfam" id="PF13424">
    <property type="entry name" value="TPR_12"/>
    <property type="match status" value="1"/>
</dbReference>
<feature type="compositionally biased region" description="Basic and acidic residues" evidence="4">
    <location>
        <begin position="256"/>
        <end position="277"/>
    </location>
</feature>
<evidence type="ECO:0008006" key="7">
    <source>
        <dbReference type="Google" id="ProtNLM"/>
    </source>
</evidence>
<dbReference type="Pfam" id="PF13374">
    <property type="entry name" value="TPR_10"/>
    <property type="match status" value="1"/>
</dbReference>
<keyword evidence="1" id="KW-0677">Repeat</keyword>
<evidence type="ECO:0000313" key="6">
    <source>
        <dbReference type="Proteomes" id="UP001162131"/>
    </source>
</evidence>
<evidence type="ECO:0000256" key="4">
    <source>
        <dbReference type="SAM" id="MobiDB-lite"/>
    </source>
</evidence>
<reference evidence="5" key="1">
    <citation type="submission" date="2021-09" db="EMBL/GenBank/DDBJ databases">
        <authorList>
            <consortium name="AG Swart"/>
            <person name="Singh M."/>
            <person name="Singh A."/>
            <person name="Seah K."/>
            <person name="Emmerich C."/>
        </authorList>
    </citation>
    <scope>NUCLEOTIDE SEQUENCE</scope>
    <source>
        <strain evidence="5">ATCC30299</strain>
    </source>
</reference>
<evidence type="ECO:0000256" key="2">
    <source>
        <dbReference type="ARBA" id="ARBA00022803"/>
    </source>
</evidence>
<sequence length="312" mass="35860">MEDLDELDRLSEKFKAEGKYVDALDIVERGLNIRKVRFGEDSQEVKKSYHKLCELCNILATHYLQRDDSDLAFDLLKRAELLCETDDHARAITYNNLACYYRKTGKARVALTYLKKALALDNDTPNTHLNLCASLSQIDKHEKALEHAMQAVILLQDLFITTTQANQGFEEHAPVLAIAYHNMAVELEYLKRTNEAITMYQKAVDFAKKNLPVGHPVIDSVQRVLHNATKDVEEHKEKTIKRRQKNSSKTQFYANKKMDKKDSRREIDEERSYDSKRKTLSTDPAARPGRTGDNYEPKSTQNQEGPKSNLIE</sequence>
<proteinExistence type="predicted"/>
<name>A0AAU9IAI1_9CILI</name>
<accession>A0AAU9IAI1</accession>
<dbReference type="PANTHER" id="PTHR45641">
    <property type="entry name" value="TETRATRICOPEPTIDE REPEAT PROTEIN (AFU_ORTHOLOGUE AFUA_6G03870)"/>
    <property type="match status" value="1"/>
</dbReference>
<dbReference type="SUPFAM" id="SSF48452">
    <property type="entry name" value="TPR-like"/>
    <property type="match status" value="1"/>
</dbReference>
<feature type="region of interest" description="Disordered" evidence="4">
    <location>
        <begin position="232"/>
        <end position="312"/>
    </location>
</feature>
<organism evidence="5 6">
    <name type="scientific">Blepharisma stoltei</name>
    <dbReference type="NCBI Taxonomy" id="1481888"/>
    <lineage>
        <taxon>Eukaryota</taxon>
        <taxon>Sar</taxon>
        <taxon>Alveolata</taxon>
        <taxon>Ciliophora</taxon>
        <taxon>Postciliodesmatophora</taxon>
        <taxon>Heterotrichea</taxon>
        <taxon>Heterotrichida</taxon>
        <taxon>Blepharismidae</taxon>
        <taxon>Blepharisma</taxon>
    </lineage>
</organism>
<protein>
    <recommendedName>
        <fullName evidence="7">Kinesin light chain</fullName>
    </recommendedName>
</protein>
<keyword evidence="6" id="KW-1185">Reference proteome</keyword>
<evidence type="ECO:0000256" key="3">
    <source>
        <dbReference type="PROSITE-ProRule" id="PRU00339"/>
    </source>
</evidence>
<feature type="compositionally biased region" description="Polar residues" evidence="4">
    <location>
        <begin position="297"/>
        <end position="312"/>
    </location>
</feature>
<keyword evidence="2 3" id="KW-0802">TPR repeat</keyword>
<dbReference type="Proteomes" id="UP001162131">
    <property type="component" value="Unassembled WGS sequence"/>
</dbReference>
<comment type="caution">
    <text evidence="5">The sequence shown here is derived from an EMBL/GenBank/DDBJ whole genome shotgun (WGS) entry which is preliminary data.</text>
</comment>
<evidence type="ECO:0000313" key="5">
    <source>
        <dbReference type="EMBL" id="CAG9311461.1"/>
    </source>
</evidence>
<dbReference type="SMART" id="SM00028">
    <property type="entry name" value="TPR"/>
    <property type="match status" value="4"/>
</dbReference>
<dbReference type="AlphaFoldDB" id="A0AAU9IAI1"/>
<feature type="repeat" description="TPR" evidence="3">
    <location>
        <begin position="91"/>
        <end position="124"/>
    </location>
</feature>
<dbReference type="PANTHER" id="PTHR45641:SF19">
    <property type="entry name" value="NEPHROCYSTIN-3"/>
    <property type="match status" value="1"/>
</dbReference>
<dbReference type="Gene3D" id="1.25.40.10">
    <property type="entry name" value="Tetratricopeptide repeat domain"/>
    <property type="match status" value="2"/>
</dbReference>
<dbReference type="InterPro" id="IPR019734">
    <property type="entry name" value="TPR_rpt"/>
</dbReference>
<gene>
    <name evidence="5" type="ORF">BSTOLATCC_MIC3750</name>
</gene>